<organism evidence="1 2">
    <name type="scientific">Anaerovirgula multivorans</name>
    <dbReference type="NCBI Taxonomy" id="312168"/>
    <lineage>
        <taxon>Bacteria</taxon>
        <taxon>Bacillati</taxon>
        <taxon>Bacillota</taxon>
        <taxon>Clostridia</taxon>
        <taxon>Peptostreptococcales</taxon>
        <taxon>Natronincolaceae</taxon>
        <taxon>Anaerovirgula</taxon>
    </lineage>
</organism>
<dbReference type="EMBL" id="FZOJ01000044">
    <property type="protein sequence ID" value="SNT13915.1"/>
    <property type="molecule type" value="Genomic_DNA"/>
</dbReference>
<dbReference type="RefSeq" id="WP_089285263.1">
    <property type="nucleotide sequence ID" value="NZ_FZOJ01000044.1"/>
</dbReference>
<keyword evidence="2" id="KW-1185">Reference proteome</keyword>
<accession>A0A239K723</accession>
<gene>
    <name evidence="1" type="ORF">SAMN05446037_10446</name>
</gene>
<name>A0A239K723_9FIRM</name>
<dbReference type="AlphaFoldDB" id="A0A239K723"/>
<reference evidence="1 2" key="1">
    <citation type="submission" date="2017-06" db="EMBL/GenBank/DDBJ databases">
        <authorList>
            <person name="Kim H.J."/>
            <person name="Triplett B.A."/>
        </authorList>
    </citation>
    <scope>NUCLEOTIDE SEQUENCE [LARGE SCALE GENOMIC DNA]</scope>
    <source>
        <strain evidence="1 2">SCA</strain>
    </source>
</reference>
<sequence length="284" mass="31441">MRKIVSICLSILMVLGLGAIVFASPALGGAEDYQAIVEEVNAKYGVEFEFIADEETLSSPELPSAEEFKNIVTDLAKEQSRIKAEYDDVEWIPIDENLPNDIAPADVADYQAIVEEVNAKYGIESEFIASEETLYSSELPSIEEFKNTITDLAKEQARIKAEYANVEWTPIEENPPITILAVKSKSQSQTIKQKAGTYTVSFKQKLTYDYETDDLTFIKATKIETGFGLLSDNSFVSNGSYYTISNGGKTMTTRDNGTLVLATNDGKAYYRSTDYDVCGAYTCK</sequence>
<protein>
    <submittedName>
        <fullName evidence="1">Uncharacterized protein</fullName>
    </submittedName>
</protein>
<dbReference type="Proteomes" id="UP000198304">
    <property type="component" value="Unassembled WGS sequence"/>
</dbReference>
<evidence type="ECO:0000313" key="2">
    <source>
        <dbReference type="Proteomes" id="UP000198304"/>
    </source>
</evidence>
<proteinExistence type="predicted"/>
<evidence type="ECO:0000313" key="1">
    <source>
        <dbReference type="EMBL" id="SNT13915.1"/>
    </source>
</evidence>